<dbReference type="OrthoDB" id="3269513at2759"/>
<accession>A0A4S4MT58</accession>
<organism evidence="2 3">
    <name type="scientific">Antrodiella citrinella</name>
    <dbReference type="NCBI Taxonomy" id="2447956"/>
    <lineage>
        <taxon>Eukaryota</taxon>
        <taxon>Fungi</taxon>
        <taxon>Dikarya</taxon>
        <taxon>Basidiomycota</taxon>
        <taxon>Agaricomycotina</taxon>
        <taxon>Agaricomycetes</taxon>
        <taxon>Polyporales</taxon>
        <taxon>Steccherinaceae</taxon>
        <taxon>Antrodiella</taxon>
    </lineage>
</organism>
<reference evidence="2 3" key="1">
    <citation type="submission" date="2019-02" db="EMBL/GenBank/DDBJ databases">
        <title>Genome sequencing of the rare red list fungi Antrodiella citrinella (Flaviporus citrinellus).</title>
        <authorList>
            <person name="Buettner E."/>
            <person name="Kellner H."/>
        </authorList>
    </citation>
    <scope>NUCLEOTIDE SEQUENCE [LARGE SCALE GENOMIC DNA]</scope>
    <source>
        <strain evidence="2 3">DSM 108506</strain>
    </source>
</reference>
<name>A0A4S4MT58_9APHY</name>
<dbReference type="AlphaFoldDB" id="A0A4S4MT58"/>
<sequence length="729" mass="79927">MSSEVAPPSEPSPTTGGKRPRSATRTEAEIRFGGGAILSSDLLAAVEHLTLHPNDPAPGLTLDGGLEEDGGPPAAVISSWPKVPDVVLLESDDTLERYAHTADHFGESAAQQPDHPRYIFQRSNMQRGDYRRLAQGLPRLPREPHVAAPAVTHATPAATTTSAAPTQQLAVDVSMDEASDIPANSNVTELHFESQYRLPGQPEGKPIHIRGDWRTRLETGYKLMDQKSVNGVRHIFVQIIGEWPHEVTAGPTEIADASQKLITSHTFYADVFRHHLRNMLNRQYNKTEKESRFCIDNIHAGEAQSQGYDMLELWQTLEKDDDVGTLVKQQLHETFLAVASTRTVGKPSKKYPTIQGTSQTLKDAIEYAKREAKESLYWKLLGQKCVANACQPDASDLRGKFIAESPEIKQIAVESKACKASQVVVPNDSSWTRINKPPANTDSPVCVILYDDSQLSKDGEITDDAIVGLVVYNAETFTRHASEIDQNGVLLEAQANMQSCQFKDALKRSFHYTGSMTKSAAGTHSTNSVRTNAIPRLTALSAANAPVTHIPAPGNATAEKVHDESGILANQSSLRTAILKNKDIRQLHNFALLEGLSPSLAQKQMAIAKKAKLINRLGAPDTASFASFAYGAPAHNDSDDTVTMGWISSRSPKIQNDESNFFYSDFKVIVQFADNAHWVWNARDHFHGTSLSRLASRSPSAWKTYCKKDPLSGQWSRANVITHAVVNAK</sequence>
<dbReference type="EMBL" id="SGPM01000125">
    <property type="protein sequence ID" value="THH29402.1"/>
    <property type="molecule type" value="Genomic_DNA"/>
</dbReference>
<gene>
    <name evidence="2" type="ORF">EUX98_g4777</name>
</gene>
<proteinExistence type="predicted"/>
<evidence type="ECO:0000256" key="1">
    <source>
        <dbReference type="SAM" id="MobiDB-lite"/>
    </source>
</evidence>
<evidence type="ECO:0000313" key="2">
    <source>
        <dbReference type="EMBL" id="THH29402.1"/>
    </source>
</evidence>
<keyword evidence="3" id="KW-1185">Reference proteome</keyword>
<dbReference type="Proteomes" id="UP000308730">
    <property type="component" value="Unassembled WGS sequence"/>
</dbReference>
<comment type="caution">
    <text evidence="2">The sequence shown here is derived from an EMBL/GenBank/DDBJ whole genome shotgun (WGS) entry which is preliminary data.</text>
</comment>
<evidence type="ECO:0000313" key="3">
    <source>
        <dbReference type="Proteomes" id="UP000308730"/>
    </source>
</evidence>
<protein>
    <submittedName>
        <fullName evidence="2">Uncharacterized protein</fullName>
    </submittedName>
</protein>
<feature type="region of interest" description="Disordered" evidence="1">
    <location>
        <begin position="1"/>
        <end position="26"/>
    </location>
</feature>